<dbReference type="InterPro" id="IPR057326">
    <property type="entry name" value="KR_dom"/>
</dbReference>
<dbReference type="SUPFAM" id="SSF51735">
    <property type="entry name" value="NAD(P)-binding Rossmann-fold domains"/>
    <property type="match status" value="1"/>
</dbReference>
<dbReference type="CDD" id="cd05233">
    <property type="entry name" value="SDR_c"/>
    <property type="match status" value="1"/>
</dbReference>
<dbReference type="EMBL" id="WPHG01000004">
    <property type="protein sequence ID" value="MVA98997.1"/>
    <property type="molecule type" value="Genomic_DNA"/>
</dbReference>
<dbReference type="PANTHER" id="PTHR24321:SF8">
    <property type="entry name" value="ESTRADIOL 17-BETA-DEHYDROGENASE 8-RELATED"/>
    <property type="match status" value="1"/>
</dbReference>
<sequence>MIDFAGERVVVTGAGGGVGTALIAVLSKCNARIVACDRPGADLSAPGIGETHHFDLLDEDALHRACAAICEAGAPAAVISNAGWTRAETLADITPENLAAELDLNFRSAALLSRAFLPAMRTRPSGSAFVFVSSVNALAHYGNPAYSAAKAALHAWMRAIATEEGRNGIRANVVVPGSINTDAWTHRLEENPEILAAVTRLYPLARLVEPSEVARAIVFLASSWASGITGATLRVDAGVSASNLPFLEQIAG</sequence>
<dbReference type="Gene3D" id="3.40.50.720">
    <property type="entry name" value="NAD(P)-binding Rossmann-like Domain"/>
    <property type="match status" value="1"/>
</dbReference>
<evidence type="ECO:0000256" key="1">
    <source>
        <dbReference type="ARBA" id="ARBA00006484"/>
    </source>
</evidence>
<accession>A0A844QIH6</accession>
<dbReference type="SMART" id="SM00822">
    <property type="entry name" value="PKS_KR"/>
    <property type="match status" value="1"/>
</dbReference>
<proteinExistence type="inferred from homology"/>
<dbReference type="PANTHER" id="PTHR24321">
    <property type="entry name" value="DEHYDROGENASES, SHORT CHAIN"/>
    <property type="match status" value="1"/>
</dbReference>
<feature type="domain" description="Ketoreductase" evidence="4">
    <location>
        <begin position="7"/>
        <end position="187"/>
    </location>
</feature>
<keyword evidence="2" id="KW-0560">Oxidoreductase</keyword>
<dbReference type="Proteomes" id="UP000463224">
    <property type="component" value="Unassembled WGS sequence"/>
</dbReference>
<keyword evidence="3" id="KW-0520">NAD</keyword>
<keyword evidence="6" id="KW-1185">Reference proteome</keyword>
<evidence type="ECO:0000256" key="3">
    <source>
        <dbReference type="ARBA" id="ARBA00023027"/>
    </source>
</evidence>
<dbReference type="PROSITE" id="PS00061">
    <property type="entry name" value="ADH_SHORT"/>
    <property type="match status" value="1"/>
</dbReference>
<dbReference type="InterPro" id="IPR020904">
    <property type="entry name" value="Sc_DH/Rdtase_CS"/>
</dbReference>
<comment type="caution">
    <text evidence="5">The sequence shown here is derived from an EMBL/GenBank/DDBJ whole genome shotgun (WGS) entry which is preliminary data.</text>
</comment>
<organism evidence="5 6">
    <name type="scientific">Nitratireductor arenosus</name>
    <dbReference type="NCBI Taxonomy" id="2682096"/>
    <lineage>
        <taxon>Bacteria</taxon>
        <taxon>Pseudomonadati</taxon>
        <taxon>Pseudomonadota</taxon>
        <taxon>Alphaproteobacteria</taxon>
        <taxon>Hyphomicrobiales</taxon>
        <taxon>Phyllobacteriaceae</taxon>
        <taxon>Nitratireductor</taxon>
    </lineage>
</organism>
<name>A0A844QIH6_9HYPH</name>
<dbReference type="InterPro" id="IPR002347">
    <property type="entry name" value="SDR_fam"/>
</dbReference>
<evidence type="ECO:0000259" key="4">
    <source>
        <dbReference type="SMART" id="SM00822"/>
    </source>
</evidence>
<dbReference type="InterPro" id="IPR036291">
    <property type="entry name" value="NAD(P)-bd_dom_sf"/>
</dbReference>
<evidence type="ECO:0000256" key="2">
    <source>
        <dbReference type="ARBA" id="ARBA00023002"/>
    </source>
</evidence>
<gene>
    <name evidence="5" type="ORF">GN330_17250</name>
</gene>
<dbReference type="GO" id="GO:0016491">
    <property type="term" value="F:oxidoreductase activity"/>
    <property type="evidence" value="ECO:0007669"/>
    <property type="project" value="UniProtKB-KW"/>
</dbReference>
<dbReference type="PRINTS" id="PR00081">
    <property type="entry name" value="GDHRDH"/>
</dbReference>
<dbReference type="Pfam" id="PF13561">
    <property type="entry name" value="adh_short_C2"/>
    <property type="match status" value="1"/>
</dbReference>
<dbReference type="RefSeq" id="WP_156713962.1">
    <property type="nucleotide sequence ID" value="NZ_WPHG01000004.1"/>
</dbReference>
<dbReference type="AlphaFoldDB" id="A0A844QIH6"/>
<comment type="similarity">
    <text evidence="1">Belongs to the short-chain dehydrogenases/reductases (SDR) family.</text>
</comment>
<protein>
    <submittedName>
        <fullName evidence="5">SDR family oxidoreductase</fullName>
    </submittedName>
</protein>
<evidence type="ECO:0000313" key="6">
    <source>
        <dbReference type="Proteomes" id="UP000463224"/>
    </source>
</evidence>
<evidence type="ECO:0000313" key="5">
    <source>
        <dbReference type="EMBL" id="MVA98997.1"/>
    </source>
</evidence>
<reference evidence="5 6" key="1">
    <citation type="submission" date="2019-12" db="EMBL/GenBank/DDBJ databases">
        <title>Nitratireductor arenosus sp. nov., Isolated from sea sand, Jeju island, South Korea.</title>
        <authorList>
            <person name="Kim W."/>
        </authorList>
    </citation>
    <scope>NUCLEOTIDE SEQUENCE [LARGE SCALE GENOMIC DNA]</scope>
    <source>
        <strain evidence="5 6">CAU 1489</strain>
    </source>
</reference>